<evidence type="ECO:0000256" key="3">
    <source>
        <dbReference type="ARBA" id="ARBA00048615"/>
    </source>
</evidence>
<comment type="caution">
    <text evidence="6">The sequence shown here is derived from an EMBL/GenBank/DDBJ whole genome shotgun (WGS) entry which is preliminary data.</text>
</comment>
<dbReference type="Pfam" id="PF08125">
    <property type="entry name" value="Mannitol_dh_C"/>
    <property type="match status" value="1"/>
</dbReference>
<gene>
    <name evidence="6" type="ORF">KB449_33760</name>
</gene>
<organism evidence="6 7">
    <name type="scientific">Cohnella hashimotonis</name>
    <dbReference type="NCBI Taxonomy" id="2826895"/>
    <lineage>
        <taxon>Bacteria</taxon>
        <taxon>Bacillati</taxon>
        <taxon>Bacillota</taxon>
        <taxon>Bacilli</taxon>
        <taxon>Bacillales</taxon>
        <taxon>Paenibacillaceae</taxon>
        <taxon>Cohnella</taxon>
    </lineage>
</organism>
<keyword evidence="7" id="KW-1185">Reference proteome</keyword>
<sequence>MSGGAGAERANQANVAAPEDVEALPRLSRATLDGEAAVRYDRMKAYPVKVLQIGEGNFLRGFADWMIDRCNRQGLFEGGVAVCQPRPSGAAKLAELREQDGLYYQWIRGLRDGRPVDELDLVSVFALTVDPYAQWDRFLALGEEPALEIVVSNTTEAGLVYQASEWQPDRPILSYPGKLTALLHRRFETFVGDPAKGLLLLPCELVEHNGDKLRDIVLRHAEDWGLPEAFKAWIREHNRFLNNLVDRIVTGYPAEEAERVFAAHGAKDRLLNAAEPYHLWAIEGEAALDERLPLARAGLNVLWTDDLRPYQLRKVRILNGAHTLMASVGLLNGLETVGEAVGHPVYGELIRDAILGEIVPSLPLPEDEMRSYASEVLERFANPHVRHKLADIAMNSLSKFKVRLLPTLEAYAERTGGLPPRIVEAFASLLRLYRARETGDGGFAGSRLNGEPVALRDDAATLTELAGLWARLDRGALTLEDLVADILGRHGWWGRDLGEIEGLRAALTVALTKMEAST</sequence>
<keyword evidence="1" id="KW-0560">Oxidoreductase</keyword>
<dbReference type="InterPro" id="IPR013118">
    <property type="entry name" value="Mannitol_DH_C"/>
</dbReference>
<evidence type="ECO:0000256" key="2">
    <source>
        <dbReference type="ARBA" id="ARBA00023027"/>
    </source>
</evidence>
<evidence type="ECO:0000313" key="6">
    <source>
        <dbReference type="EMBL" id="MDI4649944.1"/>
    </source>
</evidence>
<protein>
    <submittedName>
        <fullName evidence="6">Tagaturonate reductase</fullName>
    </submittedName>
</protein>
<name>A0ABT6TVH0_9BACL</name>
<proteinExistence type="predicted"/>
<comment type="catalytic activity">
    <reaction evidence="3">
        <text>D-mannitol 1-phosphate + NAD(+) = beta-D-fructose 6-phosphate + NADH + H(+)</text>
        <dbReference type="Rhea" id="RHEA:19661"/>
        <dbReference type="ChEBI" id="CHEBI:15378"/>
        <dbReference type="ChEBI" id="CHEBI:57540"/>
        <dbReference type="ChEBI" id="CHEBI:57634"/>
        <dbReference type="ChEBI" id="CHEBI:57945"/>
        <dbReference type="ChEBI" id="CHEBI:61381"/>
        <dbReference type="EC" id="1.1.1.17"/>
    </reaction>
</comment>
<accession>A0ABT6TVH0</accession>
<dbReference type="EMBL" id="JAGRPV010000001">
    <property type="protein sequence ID" value="MDI4649944.1"/>
    <property type="molecule type" value="Genomic_DNA"/>
</dbReference>
<reference evidence="6" key="1">
    <citation type="submission" date="2023-04" db="EMBL/GenBank/DDBJ databases">
        <title>Comparative genomic analysis of Cohnella hashimotonis sp. nov., isolated from the International Space Station.</title>
        <authorList>
            <person name="Venkateswaran K."/>
            <person name="Simpson A."/>
        </authorList>
    </citation>
    <scope>NUCLEOTIDE SEQUENCE</scope>
    <source>
        <strain evidence="6">F6_2S_P_1</strain>
    </source>
</reference>
<dbReference type="SUPFAM" id="SSF48179">
    <property type="entry name" value="6-phosphogluconate dehydrogenase C-terminal domain-like"/>
    <property type="match status" value="1"/>
</dbReference>
<dbReference type="Gene3D" id="3.40.50.720">
    <property type="entry name" value="NAD(P)-binding Rossmann-like Domain"/>
    <property type="match status" value="1"/>
</dbReference>
<feature type="domain" description="Mannitol dehydrogenase N-terminal" evidence="4">
    <location>
        <begin position="49"/>
        <end position="294"/>
    </location>
</feature>
<feature type="domain" description="Mannitol dehydrogenase C-terminal" evidence="5">
    <location>
        <begin position="306"/>
        <end position="513"/>
    </location>
</feature>
<dbReference type="InterPro" id="IPR013131">
    <property type="entry name" value="Mannitol_DH_N"/>
</dbReference>
<dbReference type="PANTHER" id="PTHR30524">
    <property type="entry name" value="MANNITOL-1-PHOSPHATE 5-DEHYDROGENASE"/>
    <property type="match status" value="1"/>
</dbReference>
<evidence type="ECO:0000259" key="4">
    <source>
        <dbReference type="Pfam" id="PF01232"/>
    </source>
</evidence>
<keyword evidence="2" id="KW-0520">NAD</keyword>
<evidence type="ECO:0000313" key="7">
    <source>
        <dbReference type="Proteomes" id="UP001161691"/>
    </source>
</evidence>
<dbReference type="PANTHER" id="PTHR30524:SF0">
    <property type="entry name" value="ALTRONATE OXIDOREDUCTASE-RELATED"/>
    <property type="match status" value="1"/>
</dbReference>
<dbReference type="InterPro" id="IPR013328">
    <property type="entry name" value="6PGD_dom2"/>
</dbReference>
<dbReference type="RefSeq" id="WP_282912547.1">
    <property type="nucleotide sequence ID" value="NZ_JAGRPV010000001.1"/>
</dbReference>
<dbReference type="SUPFAM" id="SSF51735">
    <property type="entry name" value="NAD(P)-binding Rossmann-fold domains"/>
    <property type="match status" value="1"/>
</dbReference>
<evidence type="ECO:0000259" key="5">
    <source>
        <dbReference type="Pfam" id="PF08125"/>
    </source>
</evidence>
<dbReference type="Pfam" id="PF01232">
    <property type="entry name" value="Mannitol_dh"/>
    <property type="match status" value="1"/>
</dbReference>
<evidence type="ECO:0000256" key="1">
    <source>
        <dbReference type="ARBA" id="ARBA00023002"/>
    </source>
</evidence>
<dbReference type="Proteomes" id="UP001161691">
    <property type="component" value="Unassembled WGS sequence"/>
</dbReference>
<dbReference type="Gene3D" id="1.10.1040.10">
    <property type="entry name" value="N-(1-d-carboxylethyl)-l-norvaline Dehydrogenase, domain 2"/>
    <property type="match status" value="1"/>
</dbReference>
<dbReference type="NCBIfam" id="NF002969">
    <property type="entry name" value="PRK03643.1"/>
    <property type="match status" value="1"/>
</dbReference>
<dbReference type="InterPro" id="IPR008927">
    <property type="entry name" value="6-PGluconate_DH-like_C_sf"/>
</dbReference>
<dbReference type="InterPro" id="IPR036291">
    <property type="entry name" value="NAD(P)-bd_dom_sf"/>
</dbReference>